<evidence type="ECO:0000313" key="2">
    <source>
        <dbReference type="EMBL" id="KAL2920017.1"/>
    </source>
</evidence>
<proteinExistence type="predicted"/>
<feature type="transmembrane region" description="Helical" evidence="1">
    <location>
        <begin position="143"/>
        <end position="163"/>
    </location>
</feature>
<comment type="caution">
    <text evidence="2">The sequence shown here is derived from an EMBL/GenBank/DDBJ whole genome shotgun (WGS) entry which is preliminary data.</text>
</comment>
<sequence length="290" mass="31994">MLYPTCMRITCVAIIPCFVTNFVWCFVSPQSAGWWIAYTVCDYIAIMHFVVGQIEFSKTVFDLMAISLTKTHLRSAQYVAVFVSLPYLMGGLFTVIAPDAVRALLEFSVYTPGLFATLDICLQCLMLYVMMRKLPYIQQRFKIRYAALVGSNFSILIIGYLMLAFGEPLDKGWELISTILSYLFIEMSLLSIETLREMVATRPPASQNQMATTETTASSTCANEALAPASLPAACSAPQAQQIAPVSPTQSDKDQMDAQAHMATRIYKSNALSVNALGQLRGSVDEASPH</sequence>
<keyword evidence="1" id="KW-0812">Transmembrane</keyword>
<evidence type="ECO:0000256" key="1">
    <source>
        <dbReference type="SAM" id="Phobius"/>
    </source>
</evidence>
<feature type="transmembrane region" description="Helical" evidence="1">
    <location>
        <begin position="109"/>
        <end position="131"/>
    </location>
</feature>
<organism evidence="2 3">
    <name type="scientific">Polyrhizophydium stewartii</name>
    <dbReference type="NCBI Taxonomy" id="2732419"/>
    <lineage>
        <taxon>Eukaryota</taxon>
        <taxon>Fungi</taxon>
        <taxon>Fungi incertae sedis</taxon>
        <taxon>Chytridiomycota</taxon>
        <taxon>Chytridiomycota incertae sedis</taxon>
        <taxon>Chytridiomycetes</taxon>
        <taxon>Rhizophydiales</taxon>
        <taxon>Rhizophydiales incertae sedis</taxon>
        <taxon>Polyrhizophydium</taxon>
    </lineage>
</organism>
<evidence type="ECO:0000313" key="3">
    <source>
        <dbReference type="Proteomes" id="UP001527925"/>
    </source>
</evidence>
<accession>A0ABR4NKG2</accession>
<protein>
    <recommendedName>
        <fullName evidence="4">Transmembrane protein</fullName>
    </recommendedName>
</protein>
<dbReference type="Proteomes" id="UP001527925">
    <property type="component" value="Unassembled WGS sequence"/>
</dbReference>
<name>A0ABR4NKG2_9FUNG</name>
<feature type="transmembrane region" description="Helical" evidence="1">
    <location>
        <begin position="35"/>
        <end position="54"/>
    </location>
</feature>
<keyword evidence="3" id="KW-1185">Reference proteome</keyword>
<gene>
    <name evidence="2" type="ORF">HK105_200083</name>
</gene>
<feature type="transmembrane region" description="Helical" evidence="1">
    <location>
        <begin position="175"/>
        <end position="192"/>
    </location>
</feature>
<evidence type="ECO:0008006" key="4">
    <source>
        <dbReference type="Google" id="ProtNLM"/>
    </source>
</evidence>
<keyword evidence="1" id="KW-1133">Transmembrane helix</keyword>
<reference evidence="2 3" key="1">
    <citation type="submission" date="2023-09" db="EMBL/GenBank/DDBJ databases">
        <title>Pangenome analysis of Batrachochytrium dendrobatidis and related Chytrids.</title>
        <authorList>
            <person name="Yacoub M.N."/>
            <person name="Stajich J.E."/>
            <person name="James T.Y."/>
        </authorList>
    </citation>
    <scope>NUCLEOTIDE SEQUENCE [LARGE SCALE GENOMIC DNA]</scope>
    <source>
        <strain evidence="2 3">JEL0888</strain>
    </source>
</reference>
<dbReference type="EMBL" id="JADGIZ020000001">
    <property type="protein sequence ID" value="KAL2920017.1"/>
    <property type="molecule type" value="Genomic_DNA"/>
</dbReference>
<feature type="transmembrane region" description="Helical" evidence="1">
    <location>
        <begin position="75"/>
        <end position="97"/>
    </location>
</feature>
<keyword evidence="1" id="KW-0472">Membrane</keyword>